<gene>
    <name evidence="1" type="ORF">Q4436_08745</name>
</gene>
<evidence type="ECO:0000313" key="2">
    <source>
        <dbReference type="Proteomes" id="UP001169713"/>
    </source>
</evidence>
<organism evidence="1 2">
    <name type="scientific">Lactobacillus paragasseri</name>
    <dbReference type="NCBI Taxonomy" id="2107999"/>
    <lineage>
        <taxon>Bacteria</taxon>
        <taxon>Bacillati</taxon>
        <taxon>Bacillota</taxon>
        <taxon>Bacilli</taxon>
        <taxon>Lactobacillales</taxon>
        <taxon>Lactobacillaceae</taxon>
        <taxon>Lactobacillus</taxon>
    </lineage>
</organism>
<sequence>MNEQENILQVLNDQQAELNAVMNYELGSFNTVENLCEHLIYEPDKGDSKRTLSAVKATIRNLDSIKENANGLKRMLTHLQERLENEKTIQSF</sequence>
<reference evidence="1" key="1">
    <citation type="submission" date="2023-07" db="EMBL/GenBank/DDBJ databases">
        <title>Whole Genome Sequencing of Colonoscopy isolates.</title>
        <authorList>
            <person name="Surve S.V."/>
            <person name="Valls R.A."/>
            <person name="Barrak K.E."/>
            <person name="Gardner T.B."/>
            <person name="O'Toole G.A."/>
        </authorList>
    </citation>
    <scope>NUCLEOTIDE SEQUENCE</scope>
    <source>
        <strain evidence="1">GP0003</strain>
    </source>
</reference>
<accession>A0ABD5A360</accession>
<comment type="caution">
    <text evidence="1">The sequence shown here is derived from an EMBL/GenBank/DDBJ whole genome shotgun (WGS) entry which is preliminary data.</text>
</comment>
<dbReference type="EMBL" id="JAUONS010000008">
    <property type="protein sequence ID" value="MDO6362210.1"/>
    <property type="molecule type" value="Genomic_DNA"/>
</dbReference>
<dbReference type="Proteomes" id="UP001169713">
    <property type="component" value="Unassembled WGS sequence"/>
</dbReference>
<name>A0ABD5A360_9LACO</name>
<evidence type="ECO:0000313" key="1">
    <source>
        <dbReference type="EMBL" id="MDO6362210.1"/>
    </source>
</evidence>
<proteinExistence type="predicted"/>
<protein>
    <submittedName>
        <fullName evidence="1">Uncharacterized protein</fullName>
    </submittedName>
</protein>
<dbReference type="AlphaFoldDB" id="A0ABD5A360"/>
<dbReference type="RefSeq" id="WP_262333623.1">
    <property type="nucleotide sequence ID" value="NZ_JANZQG010000004.1"/>
</dbReference>